<dbReference type="Proteomes" id="UP000249390">
    <property type="component" value="Unassembled WGS sequence"/>
</dbReference>
<dbReference type="SMART" id="SM00060">
    <property type="entry name" value="FN3"/>
    <property type="match status" value="1"/>
</dbReference>
<proteinExistence type="predicted"/>
<feature type="region of interest" description="Disordered" evidence="6">
    <location>
        <begin position="85"/>
        <end position="121"/>
    </location>
</feature>
<evidence type="ECO:0000256" key="6">
    <source>
        <dbReference type="SAM" id="MobiDB-lite"/>
    </source>
</evidence>
<dbReference type="InterPro" id="IPR032881">
    <property type="entry name" value="Oberon-like_PHD"/>
</dbReference>
<dbReference type="PANTHER" id="PTHR46286:SF2">
    <property type="entry name" value="VIN3-LIKE PROTEIN 2"/>
    <property type="match status" value="1"/>
</dbReference>
<keyword evidence="5" id="KW-0539">Nucleus</keyword>
<dbReference type="InterPro" id="IPR058585">
    <property type="entry name" value="Fn3_VIN3"/>
</dbReference>
<dbReference type="EMBL" id="NQVE01000055">
    <property type="protein sequence ID" value="RAL50830.1"/>
    <property type="molecule type" value="Genomic_DNA"/>
</dbReference>
<organism evidence="8 9">
    <name type="scientific">Cuscuta australis</name>
    <dbReference type="NCBI Taxonomy" id="267555"/>
    <lineage>
        <taxon>Eukaryota</taxon>
        <taxon>Viridiplantae</taxon>
        <taxon>Streptophyta</taxon>
        <taxon>Embryophyta</taxon>
        <taxon>Tracheophyta</taxon>
        <taxon>Spermatophyta</taxon>
        <taxon>Magnoliopsida</taxon>
        <taxon>eudicotyledons</taxon>
        <taxon>Gunneridae</taxon>
        <taxon>Pentapetalae</taxon>
        <taxon>asterids</taxon>
        <taxon>lamiids</taxon>
        <taxon>Solanales</taxon>
        <taxon>Convolvulaceae</taxon>
        <taxon>Cuscuteae</taxon>
        <taxon>Cuscuta</taxon>
        <taxon>Cuscuta subgen. Grammica</taxon>
        <taxon>Cuscuta sect. Cleistogrammica</taxon>
    </lineage>
</organism>
<dbReference type="GO" id="GO:0010048">
    <property type="term" value="P:vernalization response"/>
    <property type="evidence" value="ECO:0007669"/>
    <property type="project" value="InterPro"/>
</dbReference>
<reference evidence="8 9" key="1">
    <citation type="submission" date="2018-06" db="EMBL/GenBank/DDBJ databases">
        <title>The Genome of Cuscuta australis (Dodder) Provides Insight into the Evolution of Plant Parasitism.</title>
        <authorList>
            <person name="Liu H."/>
        </authorList>
    </citation>
    <scope>NUCLEOTIDE SEQUENCE [LARGE SCALE GENOMIC DNA]</scope>
    <source>
        <strain evidence="9">cv. Yunnan</strain>
        <tissue evidence="8">Vines</tissue>
    </source>
</reference>
<evidence type="ECO:0000256" key="2">
    <source>
        <dbReference type="ARBA" id="ARBA00022723"/>
    </source>
</evidence>
<keyword evidence="3" id="KW-0863">Zinc-finger</keyword>
<evidence type="ECO:0000256" key="4">
    <source>
        <dbReference type="ARBA" id="ARBA00022833"/>
    </source>
</evidence>
<evidence type="ECO:0000256" key="1">
    <source>
        <dbReference type="ARBA" id="ARBA00004123"/>
    </source>
</evidence>
<evidence type="ECO:0000256" key="5">
    <source>
        <dbReference type="ARBA" id="ARBA00023242"/>
    </source>
</evidence>
<dbReference type="InterPro" id="IPR013783">
    <property type="entry name" value="Ig-like_fold"/>
</dbReference>
<comment type="caution">
    <text evidence="8">The sequence shown here is derived from an EMBL/GenBank/DDBJ whole genome shotgun (WGS) entry which is preliminary data.</text>
</comment>
<keyword evidence="9" id="KW-1185">Reference proteome</keyword>
<protein>
    <recommendedName>
        <fullName evidence="7">Fibronectin type-III domain-containing protein</fullName>
    </recommendedName>
</protein>
<dbReference type="InterPro" id="IPR036116">
    <property type="entry name" value="FN3_sf"/>
</dbReference>
<dbReference type="Pfam" id="PF23376">
    <property type="entry name" value="Fn3_VIN3"/>
    <property type="match status" value="1"/>
</dbReference>
<dbReference type="GO" id="GO:0005634">
    <property type="term" value="C:nucleus"/>
    <property type="evidence" value="ECO:0007669"/>
    <property type="project" value="UniProtKB-SubCell"/>
</dbReference>
<dbReference type="Pfam" id="PF07227">
    <property type="entry name" value="PHD_Oberon"/>
    <property type="match status" value="1"/>
</dbReference>
<feature type="compositionally biased region" description="Acidic residues" evidence="6">
    <location>
        <begin position="541"/>
        <end position="552"/>
    </location>
</feature>
<feature type="domain" description="Fibronectin type-III" evidence="7">
    <location>
        <begin position="354"/>
        <end position="449"/>
    </location>
</feature>
<evidence type="ECO:0000313" key="8">
    <source>
        <dbReference type="EMBL" id="RAL50830.1"/>
    </source>
</evidence>
<name>A0A328E046_9ASTE</name>
<dbReference type="Pfam" id="PF23380">
    <property type="entry name" value="VIN3_C"/>
    <property type="match status" value="1"/>
</dbReference>
<dbReference type="CDD" id="cd15521">
    <property type="entry name" value="PHD_VIN3_plant"/>
    <property type="match status" value="1"/>
</dbReference>
<feature type="compositionally biased region" description="Acidic residues" evidence="6">
    <location>
        <begin position="510"/>
        <end position="520"/>
    </location>
</feature>
<dbReference type="CDD" id="cd00063">
    <property type="entry name" value="FN3"/>
    <property type="match status" value="1"/>
</dbReference>
<evidence type="ECO:0000259" key="7">
    <source>
        <dbReference type="PROSITE" id="PS50853"/>
    </source>
</evidence>
<evidence type="ECO:0000313" key="9">
    <source>
        <dbReference type="Proteomes" id="UP000249390"/>
    </source>
</evidence>
<accession>A0A328E046</accession>
<dbReference type="InterPro" id="IPR044514">
    <property type="entry name" value="VIN3-like"/>
</dbReference>
<dbReference type="SUPFAM" id="SSF49265">
    <property type="entry name" value="Fibronectin type III"/>
    <property type="match status" value="1"/>
</dbReference>
<keyword evidence="2" id="KW-0479">Metal-binding</keyword>
<comment type="subcellular location">
    <subcellularLocation>
        <location evidence="1">Nucleus</location>
    </subcellularLocation>
</comment>
<sequence>MDASFLEDILDPEKCSKLGMEEKRELVYKVSKMSNFSPEMLQSWTRQDILEILCAEMGKERKYTGLTKLKIIENLLRIVAEKKKSPKNGVSSNNSPDKDQRSFKRQRKSDHPNHFIDATTDDAPVTNATNSNITYCNNLACRARLTSECSFCKRCSCCICRAYDDNKDPSLWLVCNSEPPFQGESCGMSCHLECAIRHERSGIAVKDRTDGGINGSFYCVACGKTNDILSSLRKQLVTARDTRRVDILCYRISLSQKILGEAKSCNGLCSIMDEAVGKLEEEVGPLTGSPVKTARGIVNRLSSGPEVQRLCGLAVDYLDSMLSERVPKVEADPILQGYQLETNKKILANSILAAPELIRFEDVSASSVTVVLASEESTSGNVVGYTLWHRKRSDPEYPADPTCTLFAPNITFVIPGLNPNTEYLLKVVSLDSKKELGVREIGFQTVEEEDGNGLSNRNEGVEEEEAHISPGPEISPSCYTTDNGSNSQPETNSGLPITPYKTESRFQPNNEEEEEVEEEAGPLGTTSKKRIGGGGDKEERQGEDDGGDDVMDGGEKGFEYYVKVIRWLECSGRIGTGFREKFLTWYSLRASPQEVRVVKAFVDTLIDDPDSLAGQLVHSFSDLISNSPSSSVVPSGFCLRLWH</sequence>
<dbReference type="AlphaFoldDB" id="A0A328E046"/>
<keyword evidence="4" id="KW-0862">Zinc</keyword>
<feature type="region of interest" description="Disordered" evidence="6">
    <location>
        <begin position="447"/>
        <end position="553"/>
    </location>
</feature>
<dbReference type="PROSITE" id="PS50853">
    <property type="entry name" value="FN3"/>
    <property type="match status" value="1"/>
</dbReference>
<dbReference type="PANTHER" id="PTHR46286">
    <property type="entry name" value="VIN3-LIKE PROTEIN 2-RELATED"/>
    <property type="match status" value="1"/>
</dbReference>
<dbReference type="Gene3D" id="2.60.40.10">
    <property type="entry name" value="Immunoglobulins"/>
    <property type="match status" value="1"/>
</dbReference>
<dbReference type="InterPro" id="IPR003961">
    <property type="entry name" value="FN3_dom"/>
</dbReference>
<gene>
    <name evidence="8" type="ORF">DM860_015977</name>
</gene>
<feature type="compositionally biased region" description="Polar residues" evidence="6">
    <location>
        <begin position="477"/>
        <end position="495"/>
    </location>
</feature>
<dbReference type="InterPro" id="IPR056990">
    <property type="entry name" value="VIN3-like_C"/>
</dbReference>
<dbReference type="GO" id="GO:0008270">
    <property type="term" value="F:zinc ion binding"/>
    <property type="evidence" value="ECO:0007669"/>
    <property type="project" value="UniProtKB-KW"/>
</dbReference>
<evidence type="ECO:0000256" key="3">
    <source>
        <dbReference type="ARBA" id="ARBA00022771"/>
    </source>
</evidence>
<dbReference type="GO" id="GO:0040029">
    <property type="term" value="P:epigenetic regulation of gene expression"/>
    <property type="evidence" value="ECO:0007669"/>
    <property type="project" value="InterPro"/>
</dbReference>